<dbReference type="SUPFAM" id="SSF54695">
    <property type="entry name" value="POZ domain"/>
    <property type="match status" value="2"/>
</dbReference>
<dbReference type="InterPro" id="IPR051625">
    <property type="entry name" value="Signaling_Regulatory_Domain"/>
</dbReference>
<feature type="region of interest" description="Disordered" evidence="3">
    <location>
        <begin position="1386"/>
        <end position="1413"/>
    </location>
</feature>
<dbReference type="InterPro" id="IPR000408">
    <property type="entry name" value="Reg_chr_condens"/>
</dbReference>
<feature type="region of interest" description="Disordered" evidence="3">
    <location>
        <begin position="1134"/>
        <end position="1161"/>
    </location>
</feature>
<evidence type="ECO:0000313" key="6">
    <source>
        <dbReference type="Proteomes" id="UP001211907"/>
    </source>
</evidence>
<dbReference type="InterPro" id="IPR009091">
    <property type="entry name" value="RCC1/BLIP-II"/>
</dbReference>
<name>A0AAD5XJY0_9FUNG</name>
<evidence type="ECO:0000256" key="2">
    <source>
        <dbReference type="PROSITE-ProRule" id="PRU00235"/>
    </source>
</evidence>
<dbReference type="CDD" id="cd18500">
    <property type="entry name" value="BACK_IBtk"/>
    <property type="match status" value="1"/>
</dbReference>
<dbReference type="SMART" id="SM00248">
    <property type="entry name" value="ANK"/>
    <property type="match status" value="2"/>
</dbReference>
<feature type="compositionally biased region" description="Basic and acidic residues" evidence="3">
    <location>
        <begin position="173"/>
        <end position="195"/>
    </location>
</feature>
<keyword evidence="6" id="KW-1185">Reference proteome</keyword>
<proteinExistence type="predicted"/>
<dbReference type="InterPro" id="IPR036770">
    <property type="entry name" value="Ankyrin_rpt-contain_sf"/>
</dbReference>
<dbReference type="Pfam" id="PF00651">
    <property type="entry name" value="BTB"/>
    <property type="match status" value="2"/>
</dbReference>
<protein>
    <recommendedName>
        <fullName evidence="4">BTB domain-containing protein</fullName>
    </recommendedName>
</protein>
<feature type="repeat" description="RCC1" evidence="2">
    <location>
        <begin position="318"/>
        <end position="376"/>
    </location>
</feature>
<dbReference type="SMART" id="SM00225">
    <property type="entry name" value="BTB"/>
    <property type="match status" value="2"/>
</dbReference>
<evidence type="ECO:0000256" key="3">
    <source>
        <dbReference type="SAM" id="MobiDB-lite"/>
    </source>
</evidence>
<dbReference type="CDD" id="cd18186">
    <property type="entry name" value="BTB_POZ_ZBTB_KLHL-like"/>
    <property type="match status" value="2"/>
</dbReference>
<feature type="domain" description="BTB" evidence="4">
    <location>
        <begin position="787"/>
        <end position="859"/>
    </location>
</feature>
<dbReference type="PRINTS" id="PR00633">
    <property type="entry name" value="RCCNDNSATION"/>
</dbReference>
<dbReference type="PROSITE" id="PS50012">
    <property type="entry name" value="RCC1_3"/>
    <property type="match status" value="4"/>
</dbReference>
<reference evidence="5" key="1">
    <citation type="submission" date="2020-05" db="EMBL/GenBank/DDBJ databases">
        <title>Phylogenomic resolution of chytrid fungi.</title>
        <authorList>
            <person name="Stajich J.E."/>
            <person name="Amses K."/>
            <person name="Simmons R."/>
            <person name="Seto K."/>
            <person name="Myers J."/>
            <person name="Bonds A."/>
            <person name="Quandt C.A."/>
            <person name="Barry K."/>
            <person name="Liu P."/>
            <person name="Grigoriev I."/>
            <person name="Longcore J.E."/>
            <person name="James T.Y."/>
        </authorList>
    </citation>
    <scope>NUCLEOTIDE SEQUENCE</scope>
    <source>
        <strain evidence="5">JEL0513</strain>
    </source>
</reference>
<evidence type="ECO:0000256" key="1">
    <source>
        <dbReference type="ARBA" id="ARBA00022737"/>
    </source>
</evidence>
<dbReference type="Pfam" id="PF00415">
    <property type="entry name" value="RCC1"/>
    <property type="match status" value="4"/>
</dbReference>
<organism evidence="5 6">
    <name type="scientific">Physocladia obscura</name>
    <dbReference type="NCBI Taxonomy" id="109957"/>
    <lineage>
        <taxon>Eukaryota</taxon>
        <taxon>Fungi</taxon>
        <taxon>Fungi incertae sedis</taxon>
        <taxon>Chytridiomycota</taxon>
        <taxon>Chytridiomycota incertae sedis</taxon>
        <taxon>Chytridiomycetes</taxon>
        <taxon>Chytridiales</taxon>
        <taxon>Chytriomycetaceae</taxon>
        <taxon>Physocladia</taxon>
    </lineage>
</organism>
<dbReference type="Gene3D" id="2.130.10.30">
    <property type="entry name" value="Regulator of chromosome condensation 1/beta-lactamase-inhibitor protein II"/>
    <property type="match status" value="1"/>
</dbReference>
<dbReference type="Proteomes" id="UP001211907">
    <property type="component" value="Unassembled WGS sequence"/>
</dbReference>
<dbReference type="PANTHER" id="PTHR22872">
    <property type="entry name" value="BTK-BINDING PROTEIN-RELATED"/>
    <property type="match status" value="1"/>
</dbReference>
<evidence type="ECO:0000259" key="4">
    <source>
        <dbReference type="PROSITE" id="PS50097"/>
    </source>
</evidence>
<evidence type="ECO:0000313" key="5">
    <source>
        <dbReference type="EMBL" id="KAJ3135391.1"/>
    </source>
</evidence>
<dbReference type="Gene3D" id="3.30.710.10">
    <property type="entry name" value="Potassium Channel Kv1.1, Chain A"/>
    <property type="match status" value="2"/>
</dbReference>
<feature type="region of interest" description="Disordered" evidence="3">
    <location>
        <begin position="171"/>
        <end position="195"/>
    </location>
</feature>
<feature type="repeat" description="RCC1" evidence="2">
    <location>
        <begin position="201"/>
        <end position="268"/>
    </location>
</feature>
<dbReference type="SUPFAM" id="SSF48403">
    <property type="entry name" value="Ankyrin repeat"/>
    <property type="match status" value="1"/>
</dbReference>
<feature type="repeat" description="RCC1" evidence="2">
    <location>
        <begin position="377"/>
        <end position="431"/>
    </location>
</feature>
<sequence>MRQLIHAIKGNNIAALASLVENIENEVNANTSSRTTTTISASVVAIANANAILYSSAPLVTFDAEGRSLLALAILSLAPVNVDAVRILLTAFANLPKSKRSSLPVDINAVDAESGYSPMHLSLHSGFLRVALVILQLCPDVDLSIRCKDGNTCFDLLDFSIDRPSVSTIQETFTKKKSEDDDTDDGKSDKGDSKTDVKFSTSVWTWGSNSNFQLGHSNENNRAFPERVDIATHSNIKSLISFNSLENHNIKISAVGLSKYHSVIVTDTHLYSFGFGSGGRLGLGHEDAALLPSLVRGLPKVNCVSVGPDHSVAVSEKGEVFTWGSNKWGQLGYVTDLVGDIYRPSFRPNEVTGNLKKEKIIGVAAAKYHTVAFSVDGLLFTWGWNIGQLGYNQIANSSQLQQTPRKVTSLPYGVIVQVSATNNATAILMSRGEIYVFANYEIKRVVIQNAIKIVSGNHQFVAITKEGDVYMWSPPVEIEEFKASWQQINFPQTKPKRIWEARRAFLVARDVAVGIDSTVIIATDCGHVYSGTRRKEVKIKESRNGKDAIYFKFRQLPHLHNVKLVSASISGAFAAVRFDQLPDPVVVSSSTLRENFRKTLPPQNNEETEGDSFYDVKLSAAFDGIEYIFKAHRIILCARSPFFNRMLEKVSTSFSKSKHFENEAISIDVIDSVETANRPVFIVRLNSNFSPNALSSALELIYSGSFSRNWEHLPKSNIGNLLNNSAVKIPTSTARQINPYVKNQTDFYAIVRLFELDQISALSGTSLARFQTSFEPCLSDPFMRSISDIVLELEDEGQLLCHQVILAARSPFFEAMLSGESQWMLRREKNLVSGSVVAVDLSHISKEVMEIVINWIYTDAEIDIVVKNLQRPTLSEYMGILIDILSAANELLLGRLKEQISRVLCELMALTNVVELLEVADIYDAGQLKKSCLEFLCWNLSTFLESRTLESVPENLIIDIENALQEMQRKKFPYLRGLDGFYAKTRAIVNQIMTDEKNFRNSVVAREDRAKALAEIAKSRAALNAERIRFRAAKKLEPVSTPLTIRGENTAPTKNSDERIWKYDECLDDSLLKKSDTPITPNFAWKNSAKNTTDATVIPKPSLTDIMRIESTKSTTSTGELKLAKKVSTLPVDKNTQNITSSPSSSISQIQSSSPAKKMTPPAITAAAPIFSPTLSPSVPPVISASTVVTNIQIKTSSKKSQKERKRESGVLPATPTASITKMIMPVKSSSPWNIPQQLSGSQSQNWTENPVSTVDFWGASTSPTPNNGSVSKCGSFKKELSITSRNSKNLTNQHTGTSPVGKIITNSSSSPSAVSILPRPSLADILQEEMNRQKNEQNLRETIKKTTFAEIQQQELERKELKELYGVDMVLRNGEWELERIRADSPNGQLLKNGSVRYNKDKRKGKKGLTTE</sequence>
<gene>
    <name evidence="5" type="ORF">HK100_002753</name>
</gene>
<dbReference type="InterPro" id="IPR002110">
    <property type="entry name" value="Ankyrin_rpt"/>
</dbReference>
<accession>A0AAD5XJY0</accession>
<feature type="compositionally biased region" description="Low complexity" evidence="3">
    <location>
        <begin position="1141"/>
        <end position="1161"/>
    </location>
</feature>
<feature type="domain" description="BTB" evidence="4">
    <location>
        <begin position="614"/>
        <end position="710"/>
    </location>
</feature>
<feature type="repeat" description="RCC1" evidence="2">
    <location>
        <begin position="268"/>
        <end position="317"/>
    </location>
</feature>
<dbReference type="InterPro" id="IPR000210">
    <property type="entry name" value="BTB/POZ_dom"/>
</dbReference>
<dbReference type="PANTHER" id="PTHR22872:SF2">
    <property type="entry name" value="INHIBITOR OF BRUTON TYROSINE KINASE"/>
    <property type="match status" value="1"/>
</dbReference>
<keyword evidence="1" id="KW-0677">Repeat</keyword>
<dbReference type="PROSITE" id="PS50097">
    <property type="entry name" value="BTB"/>
    <property type="match status" value="2"/>
</dbReference>
<comment type="caution">
    <text evidence="5">The sequence shown here is derived from an EMBL/GenBank/DDBJ whole genome shotgun (WGS) entry which is preliminary data.</text>
</comment>
<dbReference type="EMBL" id="JADGJH010000165">
    <property type="protein sequence ID" value="KAJ3135391.1"/>
    <property type="molecule type" value="Genomic_DNA"/>
</dbReference>
<dbReference type="Gene3D" id="1.25.40.20">
    <property type="entry name" value="Ankyrin repeat-containing domain"/>
    <property type="match status" value="1"/>
</dbReference>
<dbReference type="InterPro" id="IPR011333">
    <property type="entry name" value="SKP1/BTB/POZ_sf"/>
</dbReference>
<feature type="compositionally biased region" description="Basic residues" evidence="3">
    <location>
        <begin position="1401"/>
        <end position="1413"/>
    </location>
</feature>
<dbReference type="SUPFAM" id="SSF50985">
    <property type="entry name" value="RCC1/BLIP-II"/>
    <property type="match status" value="1"/>
</dbReference>